<dbReference type="EMBL" id="GBRH01274963">
    <property type="protein sequence ID" value="JAD22932.1"/>
    <property type="molecule type" value="Transcribed_RNA"/>
</dbReference>
<dbReference type="AlphaFoldDB" id="A0A0A8YK13"/>
<organism evidence="1">
    <name type="scientific">Arundo donax</name>
    <name type="common">Giant reed</name>
    <name type="synonym">Donax arundinaceus</name>
    <dbReference type="NCBI Taxonomy" id="35708"/>
    <lineage>
        <taxon>Eukaryota</taxon>
        <taxon>Viridiplantae</taxon>
        <taxon>Streptophyta</taxon>
        <taxon>Embryophyta</taxon>
        <taxon>Tracheophyta</taxon>
        <taxon>Spermatophyta</taxon>
        <taxon>Magnoliopsida</taxon>
        <taxon>Liliopsida</taxon>
        <taxon>Poales</taxon>
        <taxon>Poaceae</taxon>
        <taxon>PACMAD clade</taxon>
        <taxon>Arundinoideae</taxon>
        <taxon>Arundineae</taxon>
        <taxon>Arundo</taxon>
    </lineage>
</organism>
<sequence length="41" mass="4412">MLGPPVSETVWFLGGENVDDVLRLVIAYGPLVRDTPGSTCH</sequence>
<proteinExistence type="predicted"/>
<reference evidence="1" key="1">
    <citation type="submission" date="2014-09" db="EMBL/GenBank/DDBJ databases">
        <authorList>
            <person name="Magalhaes I.L.F."/>
            <person name="Oliveira U."/>
            <person name="Santos F.R."/>
            <person name="Vidigal T.H.D.A."/>
            <person name="Brescovit A.D."/>
            <person name="Santos A.J."/>
        </authorList>
    </citation>
    <scope>NUCLEOTIDE SEQUENCE</scope>
    <source>
        <tissue evidence="1">Shoot tissue taken approximately 20 cm above the soil surface</tissue>
    </source>
</reference>
<name>A0A0A8YK13_ARUDO</name>
<accession>A0A0A8YK13</accession>
<reference evidence="1" key="2">
    <citation type="journal article" date="2015" name="Data Brief">
        <title>Shoot transcriptome of the giant reed, Arundo donax.</title>
        <authorList>
            <person name="Barrero R.A."/>
            <person name="Guerrero F.D."/>
            <person name="Moolhuijzen P."/>
            <person name="Goolsby J.A."/>
            <person name="Tidwell J."/>
            <person name="Bellgard S.E."/>
            <person name="Bellgard M.I."/>
        </authorList>
    </citation>
    <scope>NUCLEOTIDE SEQUENCE</scope>
    <source>
        <tissue evidence="1">Shoot tissue taken approximately 20 cm above the soil surface</tissue>
    </source>
</reference>
<evidence type="ECO:0000313" key="1">
    <source>
        <dbReference type="EMBL" id="JAD22932.1"/>
    </source>
</evidence>
<protein>
    <submittedName>
        <fullName evidence="1">Uncharacterized protein</fullName>
    </submittedName>
</protein>